<dbReference type="RefSeq" id="XP_034009837.1">
    <property type="nucleotide sequence ID" value="XM_034158393.1"/>
</dbReference>
<dbReference type="InterPro" id="IPR000253">
    <property type="entry name" value="FHA_dom"/>
</dbReference>
<protein>
    <recommendedName>
        <fullName evidence="2">FHA domain-containing protein</fullName>
    </recommendedName>
</protein>
<dbReference type="VEuPathDB" id="FungiDB:DIURU_005413"/>
<dbReference type="InterPro" id="IPR008984">
    <property type="entry name" value="SMAD_FHA_dom_sf"/>
</dbReference>
<feature type="compositionally biased region" description="Polar residues" evidence="1">
    <location>
        <begin position="341"/>
        <end position="360"/>
    </location>
</feature>
<accession>A0A642UDK3</accession>
<dbReference type="EMBL" id="SWFT01000159">
    <property type="protein sequence ID" value="KAA8897180.1"/>
    <property type="molecule type" value="Genomic_DNA"/>
</dbReference>
<dbReference type="Proteomes" id="UP000449547">
    <property type="component" value="Unassembled WGS sequence"/>
</dbReference>
<feature type="domain" description="FHA" evidence="2">
    <location>
        <begin position="106"/>
        <end position="157"/>
    </location>
</feature>
<dbReference type="OrthoDB" id="5348546at2759"/>
<feature type="region of interest" description="Disordered" evidence="1">
    <location>
        <begin position="1"/>
        <end position="73"/>
    </location>
</feature>
<dbReference type="GeneID" id="54784064"/>
<keyword evidence="4" id="KW-1185">Reference proteome</keyword>
<proteinExistence type="predicted"/>
<feature type="compositionally biased region" description="Basic and acidic residues" evidence="1">
    <location>
        <begin position="456"/>
        <end position="471"/>
    </location>
</feature>
<feature type="compositionally biased region" description="Polar residues" evidence="1">
    <location>
        <begin position="372"/>
        <end position="387"/>
    </location>
</feature>
<evidence type="ECO:0000256" key="1">
    <source>
        <dbReference type="SAM" id="MobiDB-lite"/>
    </source>
</evidence>
<feature type="compositionally biased region" description="Polar residues" evidence="1">
    <location>
        <begin position="418"/>
        <end position="451"/>
    </location>
</feature>
<comment type="caution">
    <text evidence="3">The sequence shown here is derived from an EMBL/GenBank/DDBJ whole genome shotgun (WGS) entry which is preliminary data.</text>
</comment>
<organism evidence="3 4">
    <name type="scientific">Diutina rugosa</name>
    <name type="common">Yeast</name>
    <name type="synonym">Candida rugosa</name>
    <dbReference type="NCBI Taxonomy" id="5481"/>
    <lineage>
        <taxon>Eukaryota</taxon>
        <taxon>Fungi</taxon>
        <taxon>Dikarya</taxon>
        <taxon>Ascomycota</taxon>
        <taxon>Saccharomycotina</taxon>
        <taxon>Pichiomycetes</taxon>
        <taxon>Debaryomycetaceae</taxon>
        <taxon>Diutina</taxon>
    </lineage>
</organism>
<feature type="region of interest" description="Disordered" evidence="1">
    <location>
        <begin position="317"/>
        <end position="485"/>
    </location>
</feature>
<dbReference type="AlphaFoldDB" id="A0A642UDK3"/>
<dbReference type="SUPFAM" id="SSF49879">
    <property type="entry name" value="SMAD/FHA domain"/>
    <property type="match status" value="1"/>
</dbReference>
<evidence type="ECO:0000313" key="3">
    <source>
        <dbReference type="EMBL" id="KAA8897180.1"/>
    </source>
</evidence>
<dbReference type="Gene3D" id="2.60.200.20">
    <property type="match status" value="1"/>
</dbReference>
<dbReference type="OMA" id="RYAPIMR"/>
<sequence>MSYQFPPSSPLIASQDDEDTVVRKKGVPKGIMAPAEPRGRPLDYPTPNPSSSLFRSSSPVRDAPSSPVATHDDIEPQTVAINSDFNILNPDSEVLRVPLLSSKHNLVVGRSSKMCDFYFGSHDKSVSRTHLSITYNHHHIVMRCLGVNGLMVRIPRACLIYKTPTPNSFVILENKSGQIPQLAKKLKRAHKSIRLDDNHTEFALARHETITLPRFANILCEVNKHVLLLNPDDVEEDLTEDEEEMETDVVEPARPNPVEQHRTTLKPAPYAIPKHKQSVIEPPATPTTTTYEEVTQPTTPQAQVVLPALQPAAEIPEAREERRQSIVAKAVSEPPRDTSPDPITTTYARSEFSTPEPSQQPEKEEAIPAQEAVSTQEAASAQETSVPSPIEQAPIEKENIEETVKETNDVEDKENVGVSPSNKPSKPASTAPTANETTEGVEVQTQATAEPTVTKRPAEELPQRKKQKTDSTELSLDSPVESAVSDGKSLKEIKNILVNHLAFSRLSSTPASVLNTVSALTQTLSLSQIRVVLHNTDCIGVIYREGKDAAGKPLEEEYYYVPEKDDDEERKQLVATIKGHGGLRACRRKHKQYYWKKPAPIKK</sequence>
<gene>
    <name evidence="3" type="ORF">DIURU_005413</name>
</gene>
<evidence type="ECO:0000313" key="4">
    <source>
        <dbReference type="Proteomes" id="UP000449547"/>
    </source>
</evidence>
<reference evidence="3 4" key="1">
    <citation type="submission" date="2019-07" db="EMBL/GenBank/DDBJ databases">
        <title>Genome assembly of two rare yeast pathogens: Diutina rugosa and Trichomonascus ciferrii.</title>
        <authorList>
            <person name="Mixao V."/>
            <person name="Saus E."/>
            <person name="Hansen A."/>
            <person name="Lass-Flor C."/>
            <person name="Gabaldon T."/>
        </authorList>
    </citation>
    <scope>NUCLEOTIDE SEQUENCE [LARGE SCALE GENOMIC DNA]</scope>
    <source>
        <strain evidence="3 4">CBS 613</strain>
    </source>
</reference>
<feature type="compositionally biased region" description="Basic and acidic residues" evidence="1">
    <location>
        <begin position="394"/>
        <end position="415"/>
    </location>
</feature>
<name>A0A642UDK3_DIURU</name>
<dbReference type="PROSITE" id="PS50006">
    <property type="entry name" value="FHA_DOMAIN"/>
    <property type="match status" value="1"/>
</dbReference>
<evidence type="ECO:0000259" key="2">
    <source>
        <dbReference type="PROSITE" id="PS50006"/>
    </source>
</evidence>